<dbReference type="Proteomes" id="UP001207468">
    <property type="component" value="Unassembled WGS sequence"/>
</dbReference>
<gene>
    <name evidence="1" type="ORF">F5148DRAFT_1274103</name>
</gene>
<accession>A0ACC0UJU0</accession>
<comment type="caution">
    <text evidence="1">The sequence shown here is derived from an EMBL/GenBank/DDBJ whole genome shotgun (WGS) entry which is preliminary data.</text>
</comment>
<protein>
    <submittedName>
        <fullName evidence="1">Uncharacterized protein</fullName>
    </submittedName>
</protein>
<organism evidence="1 2">
    <name type="scientific">Russula earlei</name>
    <dbReference type="NCBI Taxonomy" id="71964"/>
    <lineage>
        <taxon>Eukaryota</taxon>
        <taxon>Fungi</taxon>
        <taxon>Dikarya</taxon>
        <taxon>Basidiomycota</taxon>
        <taxon>Agaricomycotina</taxon>
        <taxon>Agaricomycetes</taxon>
        <taxon>Russulales</taxon>
        <taxon>Russulaceae</taxon>
        <taxon>Russula</taxon>
    </lineage>
</organism>
<sequence length="600" mass="66881">MHFKHVTSFLPISFVKLFWERITASRIAFFYIIFSIINCILQMVFQAQAFYINKAAADFLTGLIYAGNAFLPGFFVLDSQLHFCDHVPKTLSTQSCHIVWNGTIVSTGNSSSALSAPLSPSSLLSEFFNTTSPSARIVVHSTETTPISAQIPTADSSSNDKRIFLRDDHIDTTVALPVQLNNKTGVVLPGFGTNGTNTTLDHRCLVALHWPVQTLRNTKREDFWVLGMSLVAVLNESIPHVAATVLTHLSSTAWGGFQIYNTDAFHSDFKRLTTDGACRVNLLPRYWTARAHAEIPSLAFNSSGIALFLHLLFGWQTFKRVGASVSINRIYKLVLTLSIVIQLSLFFVVLAVALWLDQLYNGAIAVMSTQSNLYQVFLMVILVLIIPWLLMGWFATRMELKFLMIAFLVLSALYLIGFGLIFDSRTFRWTYIQWGFFGATVSLSAVLVLVDLVVGIMCRLNFDKGLIHYLKGEEPLQDSTFVQHEPGAGNPFDEKFDFPSIRYPIPTFSATSSNDGLPLHTQMRFQTGPRFFNQSAAPFDSRVDTISSTRSSAHSTSAGTDFLESMTVSGSRHSASSHSSSFTVLTMNEPPRRHSRWVIE</sequence>
<dbReference type="EMBL" id="JAGFNK010000017">
    <property type="protein sequence ID" value="KAI9511762.1"/>
    <property type="molecule type" value="Genomic_DNA"/>
</dbReference>
<reference evidence="1" key="1">
    <citation type="submission" date="2021-03" db="EMBL/GenBank/DDBJ databases">
        <title>Evolutionary priming and transition to the ectomycorrhizal habit in an iconic lineage of mushroom-forming fungi: is preadaptation a requirement?</title>
        <authorList>
            <consortium name="DOE Joint Genome Institute"/>
            <person name="Looney B.P."/>
            <person name="Miyauchi S."/>
            <person name="Morin E."/>
            <person name="Drula E."/>
            <person name="Courty P.E."/>
            <person name="Chicoki N."/>
            <person name="Fauchery L."/>
            <person name="Kohler A."/>
            <person name="Kuo A."/>
            <person name="LaButti K."/>
            <person name="Pangilinan J."/>
            <person name="Lipzen A."/>
            <person name="Riley R."/>
            <person name="Andreopoulos W."/>
            <person name="He G."/>
            <person name="Johnson J."/>
            <person name="Barry K.W."/>
            <person name="Grigoriev I.V."/>
            <person name="Nagy L."/>
            <person name="Hibbett D."/>
            <person name="Henrissat B."/>
            <person name="Matheny P.B."/>
            <person name="Labbe J."/>
            <person name="Martin A.F."/>
        </authorList>
    </citation>
    <scope>NUCLEOTIDE SEQUENCE</scope>
    <source>
        <strain evidence="1">BPL698</strain>
    </source>
</reference>
<keyword evidence="2" id="KW-1185">Reference proteome</keyword>
<proteinExistence type="predicted"/>
<evidence type="ECO:0000313" key="2">
    <source>
        <dbReference type="Proteomes" id="UP001207468"/>
    </source>
</evidence>
<name>A0ACC0UJU0_9AGAM</name>
<evidence type="ECO:0000313" key="1">
    <source>
        <dbReference type="EMBL" id="KAI9511762.1"/>
    </source>
</evidence>